<dbReference type="GO" id="GO:0007165">
    <property type="term" value="P:signal transduction"/>
    <property type="evidence" value="ECO:0007669"/>
    <property type="project" value="InterPro"/>
</dbReference>
<dbReference type="EMBL" id="OB660736">
    <property type="protein sequence ID" value="CAD7226073.1"/>
    <property type="molecule type" value="Genomic_DNA"/>
</dbReference>
<dbReference type="AlphaFoldDB" id="A0A7R8W944"/>
<feature type="compositionally biased region" description="Low complexity" evidence="1">
    <location>
        <begin position="373"/>
        <end position="389"/>
    </location>
</feature>
<protein>
    <submittedName>
        <fullName evidence="2">Uncharacterized protein</fullName>
    </submittedName>
</protein>
<dbReference type="SMART" id="SM00324">
    <property type="entry name" value="RhoGAP"/>
    <property type="match status" value="1"/>
</dbReference>
<dbReference type="CDD" id="cd00159">
    <property type="entry name" value="RhoGAP"/>
    <property type="match status" value="1"/>
</dbReference>
<dbReference type="Gene3D" id="1.10.555.10">
    <property type="entry name" value="Rho GTPase activation protein"/>
    <property type="match status" value="1"/>
</dbReference>
<dbReference type="InterPro" id="IPR000198">
    <property type="entry name" value="RhoGAP_dom"/>
</dbReference>
<feature type="region of interest" description="Disordered" evidence="1">
    <location>
        <begin position="560"/>
        <end position="591"/>
    </location>
</feature>
<dbReference type="InterPro" id="IPR008936">
    <property type="entry name" value="Rho_GTPase_activation_prot"/>
</dbReference>
<dbReference type="GO" id="GO:0005096">
    <property type="term" value="F:GTPase activator activity"/>
    <property type="evidence" value="ECO:0007669"/>
    <property type="project" value="TreeGrafter"/>
</dbReference>
<evidence type="ECO:0000256" key="1">
    <source>
        <dbReference type="SAM" id="MobiDB-lite"/>
    </source>
</evidence>
<dbReference type="PROSITE" id="PS50238">
    <property type="entry name" value="RHOGAP"/>
    <property type="match status" value="1"/>
</dbReference>
<feature type="compositionally biased region" description="Pro residues" evidence="1">
    <location>
        <begin position="357"/>
        <end position="369"/>
    </location>
</feature>
<evidence type="ECO:0000313" key="2">
    <source>
        <dbReference type="EMBL" id="CAD7226073.1"/>
    </source>
</evidence>
<dbReference type="FunFam" id="1.10.555.10:FF:000032">
    <property type="entry name" value="Uncharacterized protein, isoform E"/>
    <property type="match status" value="1"/>
</dbReference>
<organism evidence="2">
    <name type="scientific">Cyprideis torosa</name>
    <dbReference type="NCBI Taxonomy" id="163714"/>
    <lineage>
        <taxon>Eukaryota</taxon>
        <taxon>Metazoa</taxon>
        <taxon>Ecdysozoa</taxon>
        <taxon>Arthropoda</taxon>
        <taxon>Crustacea</taxon>
        <taxon>Oligostraca</taxon>
        <taxon>Ostracoda</taxon>
        <taxon>Podocopa</taxon>
        <taxon>Podocopida</taxon>
        <taxon>Cytherocopina</taxon>
        <taxon>Cytheroidea</taxon>
        <taxon>Cytherideidae</taxon>
        <taxon>Cyprideis</taxon>
    </lineage>
</organism>
<feature type="region of interest" description="Disordered" evidence="1">
    <location>
        <begin position="604"/>
        <end position="650"/>
    </location>
</feature>
<sequence>MMVSWAERMHRRAAFIGNVVTSCGYSAAGGPYPRRIEKVKFGVPLEQLCRNGIPGPLLVLMLKLNKEAPFRKDVFRAPGHQAQMKQLIHFLQQGRLVNLDKFSVHTIASVMKKFLRKIPGGIFGPEVESILFSIFENETPLSEKRIRIHNLISGLSEVSQHLLVLMFGTFRLIAAHADSIQTGMTAEALGVSVAPSLFQSCVSDGRAARMEDVRRFKVASHITQFLIQNFGESDLFGRSNYEYYAKITGRILRVDQDWIFSFKYPSDLIAPRLSLSELQRHWLFLECDRWHATRSAASSPPLSASWAIRRGSSLRKHRSSGDPSVTTSVFQFPSPINKGLHPIDTRPSPAETKPLIHPLPPPPPPPPPAACTSVVVLSPPSSSAQTSDRSSPRLPPPPSSRQASPFPETRKIQFFSFPHPHESVVERDLTHGDVDSQSTPALLNASVIGLVEKGMEGESLIDMEGVSVRLSTSLDEGEMRRSCSSSSAGGSREGLVLTTDKDGAGSHPLIHFGGSMSLEQLRRENLRAESSKGLTYLPMVSDKMGMGGVHERQAERLRTRSEWFLRPAPQSPRRDPLLSTGAGAGGDSDDLTVPVAKQLRAYSFHGDEDLSSSPEKQHRVWSDSPQKASNTPEEEKENLFARSRGSTTLR</sequence>
<dbReference type="OrthoDB" id="9994905at2759"/>
<gene>
    <name evidence="2" type="ORF">CTOB1V02_LOCUS3998</name>
</gene>
<proteinExistence type="predicted"/>
<accession>A0A7R8W944</accession>
<name>A0A7R8W944_9CRUS</name>
<dbReference type="PANTHER" id="PTHR23179:SF27">
    <property type="entry name" value="RHO GTPASE ACTIVATING PROTEIN AT 71E, ISOFORM D"/>
    <property type="match status" value="1"/>
</dbReference>
<dbReference type="Pfam" id="PF00620">
    <property type="entry name" value="RhoGAP"/>
    <property type="match status" value="1"/>
</dbReference>
<feature type="region of interest" description="Disordered" evidence="1">
    <location>
        <begin position="315"/>
        <end position="407"/>
    </location>
</feature>
<dbReference type="SUPFAM" id="SSF48350">
    <property type="entry name" value="GTPase activation domain, GAP"/>
    <property type="match status" value="1"/>
</dbReference>
<dbReference type="PANTHER" id="PTHR23179">
    <property type="entry name" value="T-CELL ACTIVATION RHO GTPASE ACTIVATING PROTEIN-RELATED"/>
    <property type="match status" value="1"/>
</dbReference>
<reference evidence="2" key="1">
    <citation type="submission" date="2020-11" db="EMBL/GenBank/DDBJ databases">
        <authorList>
            <person name="Tran Van P."/>
        </authorList>
    </citation>
    <scope>NUCLEOTIDE SEQUENCE</scope>
</reference>
<feature type="compositionally biased region" description="Polar residues" evidence="1">
    <location>
        <begin position="321"/>
        <end position="331"/>
    </location>
</feature>